<keyword evidence="3" id="KW-1185">Reference proteome</keyword>
<evidence type="ECO:0000313" key="3">
    <source>
        <dbReference type="Proteomes" id="UP000000768"/>
    </source>
</evidence>
<gene>
    <name evidence="2" type="ORF">SORBI_3006G182401</name>
</gene>
<organism evidence="2 3">
    <name type="scientific">Sorghum bicolor</name>
    <name type="common">Sorghum</name>
    <name type="synonym">Sorghum vulgare</name>
    <dbReference type="NCBI Taxonomy" id="4558"/>
    <lineage>
        <taxon>Eukaryota</taxon>
        <taxon>Viridiplantae</taxon>
        <taxon>Streptophyta</taxon>
        <taxon>Embryophyta</taxon>
        <taxon>Tracheophyta</taxon>
        <taxon>Spermatophyta</taxon>
        <taxon>Magnoliopsida</taxon>
        <taxon>Liliopsida</taxon>
        <taxon>Poales</taxon>
        <taxon>Poaceae</taxon>
        <taxon>PACMAD clade</taxon>
        <taxon>Panicoideae</taxon>
        <taxon>Andropogonodae</taxon>
        <taxon>Andropogoneae</taxon>
        <taxon>Sorghinae</taxon>
        <taxon>Sorghum</taxon>
    </lineage>
</organism>
<feature type="region of interest" description="Disordered" evidence="1">
    <location>
        <begin position="1"/>
        <end position="86"/>
    </location>
</feature>
<protein>
    <submittedName>
        <fullName evidence="2">Uncharacterized protein</fullName>
    </submittedName>
</protein>
<dbReference type="AlphaFoldDB" id="A0A1Z5REJ9"/>
<name>A0A1Z5REJ9_SORBI</name>
<feature type="compositionally biased region" description="Basic and acidic residues" evidence="1">
    <location>
        <begin position="55"/>
        <end position="81"/>
    </location>
</feature>
<dbReference type="Gramene" id="OQU82173">
    <property type="protein sequence ID" value="OQU82173"/>
    <property type="gene ID" value="SORBI_3006G182401"/>
</dbReference>
<feature type="compositionally biased region" description="Low complexity" evidence="1">
    <location>
        <begin position="15"/>
        <end position="24"/>
    </location>
</feature>
<sequence length="108" mass="11099">MGRVRSGLTPGGDGAAARSRAAEGPKGTGAGQKYLLQISVDAPAPGTTNQPHPPPPREAKRSASPDGRTHTHGGEERRGEQVKPNGATVEVAVQLGRTHSIHRRGAGT</sequence>
<dbReference type="InParanoid" id="A0A1Z5REJ9"/>
<reference evidence="2 3" key="1">
    <citation type="journal article" date="2009" name="Nature">
        <title>The Sorghum bicolor genome and the diversification of grasses.</title>
        <authorList>
            <person name="Paterson A.H."/>
            <person name="Bowers J.E."/>
            <person name="Bruggmann R."/>
            <person name="Dubchak I."/>
            <person name="Grimwood J."/>
            <person name="Gundlach H."/>
            <person name="Haberer G."/>
            <person name="Hellsten U."/>
            <person name="Mitros T."/>
            <person name="Poliakov A."/>
            <person name="Schmutz J."/>
            <person name="Spannagl M."/>
            <person name="Tang H."/>
            <person name="Wang X."/>
            <person name="Wicker T."/>
            <person name="Bharti A.K."/>
            <person name="Chapman J."/>
            <person name="Feltus F.A."/>
            <person name="Gowik U."/>
            <person name="Grigoriev I.V."/>
            <person name="Lyons E."/>
            <person name="Maher C.A."/>
            <person name="Martis M."/>
            <person name="Narechania A."/>
            <person name="Otillar R.P."/>
            <person name="Penning B.W."/>
            <person name="Salamov A.A."/>
            <person name="Wang Y."/>
            <person name="Zhang L."/>
            <person name="Carpita N.C."/>
            <person name="Freeling M."/>
            <person name="Gingle A.R."/>
            <person name="Hash C.T."/>
            <person name="Keller B."/>
            <person name="Klein P."/>
            <person name="Kresovich S."/>
            <person name="McCann M.C."/>
            <person name="Ming R."/>
            <person name="Peterson D.G."/>
            <person name="Mehboob-ur-Rahman"/>
            <person name="Ware D."/>
            <person name="Westhoff P."/>
            <person name="Mayer K.F."/>
            <person name="Messing J."/>
            <person name="Rokhsar D.S."/>
        </authorList>
    </citation>
    <scope>NUCLEOTIDE SEQUENCE [LARGE SCALE GENOMIC DNA]</scope>
    <source>
        <strain evidence="3">cv. BTx623</strain>
    </source>
</reference>
<accession>A0A1Z5REJ9</accession>
<proteinExistence type="predicted"/>
<reference evidence="3" key="2">
    <citation type="journal article" date="2018" name="Plant J.">
        <title>The Sorghum bicolor reference genome: improved assembly, gene annotations, a transcriptome atlas, and signatures of genome organization.</title>
        <authorList>
            <person name="McCormick R.F."/>
            <person name="Truong S.K."/>
            <person name="Sreedasyam A."/>
            <person name="Jenkins J."/>
            <person name="Shu S."/>
            <person name="Sims D."/>
            <person name="Kennedy M."/>
            <person name="Amirebrahimi M."/>
            <person name="Weers B.D."/>
            <person name="McKinley B."/>
            <person name="Mattison A."/>
            <person name="Morishige D.T."/>
            <person name="Grimwood J."/>
            <person name="Schmutz J."/>
            <person name="Mullet J.E."/>
        </authorList>
    </citation>
    <scope>NUCLEOTIDE SEQUENCE [LARGE SCALE GENOMIC DNA]</scope>
    <source>
        <strain evidence="3">cv. BTx623</strain>
    </source>
</reference>
<evidence type="ECO:0000313" key="2">
    <source>
        <dbReference type="EMBL" id="OQU82173.1"/>
    </source>
</evidence>
<evidence type="ECO:0000256" key="1">
    <source>
        <dbReference type="SAM" id="MobiDB-lite"/>
    </source>
</evidence>
<dbReference type="EMBL" id="CM000765">
    <property type="protein sequence ID" value="OQU82173.1"/>
    <property type="molecule type" value="Genomic_DNA"/>
</dbReference>
<dbReference type="Proteomes" id="UP000000768">
    <property type="component" value="Chromosome 6"/>
</dbReference>